<protein>
    <submittedName>
        <fullName evidence="3">Uncharacterized SAM-binding protein YcdF (DUF218 family)</fullName>
    </submittedName>
</protein>
<dbReference type="AlphaFoldDB" id="A0A369A6B1"/>
<keyword evidence="1" id="KW-0812">Transmembrane</keyword>
<feature type="transmembrane region" description="Helical" evidence="1">
    <location>
        <begin position="39"/>
        <end position="59"/>
    </location>
</feature>
<sequence length="244" mass="27139">MVFKKLLKAFLMLTPLLGIVLLVLSLLNLKGNSAIRKLLLGVVIAFWLFSTRPGAWLLMKPLESQYDPIAELAEEDRNAYVVVLGGGCSASGHSDAERLSESALRRVLEGVRIGQMYPNTELVFSGTSWRGTCDVGELGAIFAKKLFPSERIKIQYDSRDTKQEAEVFKLQFGKSRPVVIVTSASHMPRAVKNFKNQGIEVIPAPTDYKLKPAKFWISDILPSVENLKISETALHEYLGLILTF</sequence>
<dbReference type="PANTHER" id="PTHR30336">
    <property type="entry name" value="INNER MEMBRANE PROTEIN, PROBABLE PERMEASE"/>
    <property type="match status" value="1"/>
</dbReference>
<proteinExistence type="predicted"/>
<organism evidence="3 4">
    <name type="scientific">Schleiferia thermophila</name>
    <dbReference type="NCBI Taxonomy" id="884107"/>
    <lineage>
        <taxon>Bacteria</taxon>
        <taxon>Pseudomonadati</taxon>
        <taxon>Bacteroidota</taxon>
        <taxon>Flavobacteriia</taxon>
        <taxon>Flavobacteriales</taxon>
        <taxon>Schleiferiaceae</taxon>
        <taxon>Schleiferia</taxon>
    </lineage>
</organism>
<evidence type="ECO:0000313" key="4">
    <source>
        <dbReference type="Proteomes" id="UP000253517"/>
    </source>
</evidence>
<evidence type="ECO:0000256" key="1">
    <source>
        <dbReference type="SAM" id="Phobius"/>
    </source>
</evidence>
<keyword evidence="4" id="KW-1185">Reference proteome</keyword>
<reference evidence="3 4" key="1">
    <citation type="submission" date="2018-07" db="EMBL/GenBank/DDBJ databases">
        <title>Genomic Encyclopedia of Type Strains, Phase IV (KMG-IV): sequencing the most valuable type-strain genomes for metagenomic binning, comparative biology and taxonomic classification.</title>
        <authorList>
            <person name="Goeker M."/>
        </authorList>
    </citation>
    <scope>NUCLEOTIDE SEQUENCE [LARGE SCALE GENOMIC DNA]</scope>
    <source>
        <strain evidence="3 4">DSM 21410</strain>
    </source>
</reference>
<feature type="transmembrane region" description="Helical" evidence="1">
    <location>
        <begin position="6"/>
        <end position="27"/>
    </location>
</feature>
<evidence type="ECO:0000313" key="3">
    <source>
        <dbReference type="EMBL" id="RCX03617.1"/>
    </source>
</evidence>
<feature type="domain" description="DUF218" evidence="2">
    <location>
        <begin position="80"/>
        <end position="239"/>
    </location>
</feature>
<gene>
    <name evidence="3" type="ORF">DES35_10266</name>
</gene>
<accession>A0A369A6B1</accession>
<dbReference type="CDD" id="cd06259">
    <property type="entry name" value="YdcF-like"/>
    <property type="match status" value="1"/>
</dbReference>
<dbReference type="InterPro" id="IPR051599">
    <property type="entry name" value="Cell_Envelope_Assoc"/>
</dbReference>
<dbReference type="GO" id="GO:0000270">
    <property type="term" value="P:peptidoglycan metabolic process"/>
    <property type="evidence" value="ECO:0007669"/>
    <property type="project" value="TreeGrafter"/>
</dbReference>
<dbReference type="RefSeq" id="WP_114366069.1">
    <property type="nucleotide sequence ID" value="NZ_BHZF01000002.1"/>
</dbReference>
<dbReference type="PANTHER" id="PTHR30336:SF4">
    <property type="entry name" value="ENVELOPE BIOGENESIS FACTOR ELYC"/>
    <property type="match status" value="1"/>
</dbReference>
<comment type="caution">
    <text evidence="3">The sequence shown here is derived from an EMBL/GenBank/DDBJ whole genome shotgun (WGS) entry which is preliminary data.</text>
</comment>
<keyword evidence="1" id="KW-1133">Transmembrane helix</keyword>
<dbReference type="GO" id="GO:0005886">
    <property type="term" value="C:plasma membrane"/>
    <property type="evidence" value="ECO:0007669"/>
    <property type="project" value="TreeGrafter"/>
</dbReference>
<dbReference type="Pfam" id="PF02698">
    <property type="entry name" value="DUF218"/>
    <property type="match status" value="1"/>
</dbReference>
<dbReference type="Proteomes" id="UP000253517">
    <property type="component" value="Unassembled WGS sequence"/>
</dbReference>
<keyword evidence="1" id="KW-0472">Membrane</keyword>
<dbReference type="EMBL" id="QPJS01000002">
    <property type="protein sequence ID" value="RCX03617.1"/>
    <property type="molecule type" value="Genomic_DNA"/>
</dbReference>
<evidence type="ECO:0000259" key="2">
    <source>
        <dbReference type="Pfam" id="PF02698"/>
    </source>
</evidence>
<name>A0A369A6B1_9FLAO</name>
<dbReference type="GO" id="GO:0043164">
    <property type="term" value="P:Gram-negative-bacterium-type cell wall biogenesis"/>
    <property type="evidence" value="ECO:0007669"/>
    <property type="project" value="TreeGrafter"/>
</dbReference>
<dbReference type="InterPro" id="IPR003848">
    <property type="entry name" value="DUF218"/>
</dbReference>